<protein>
    <submittedName>
        <fullName evidence="5">FCD domain protein</fullName>
    </submittedName>
</protein>
<name>U1WSP6_ANEAE</name>
<dbReference type="SUPFAM" id="SSF46785">
    <property type="entry name" value="Winged helix' DNA-binding domain"/>
    <property type="match status" value="1"/>
</dbReference>
<dbReference type="PROSITE" id="PS50949">
    <property type="entry name" value="HTH_GNTR"/>
    <property type="match status" value="1"/>
</dbReference>
<dbReference type="InterPro" id="IPR000524">
    <property type="entry name" value="Tscrpt_reg_HTH_GntR"/>
</dbReference>
<reference evidence="5 6" key="1">
    <citation type="submission" date="2013-08" db="EMBL/GenBank/DDBJ databases">
        <authorList>
            <person name="Weinstock G."/>
            <person name="Sodergren E."/>
            <person name="Wylie T."/>
            <person name="Fulton L."/>
            <person name="Fulton R."/>
            <person name="Fronick C."/>
            <person name="O'Laughlin M."/>
            <person name="Godfrey J."/>
            <person name="Miner T."/>
            <person name="Herter B."/>
            <person name="Appelbaum E."/>
            <person name="Cordes M."/>
            <person name="Lek S."/>
            <person name="Wollam A."/>
            <person name="Pepin K.H."/>
            <person name="Palsikar V.B."/>
            <person name="Mitreva M."/>
            <person name="Wilson R.K."/>
        </authorList>
    </citation>
    <scope>NUCLEOTIDE SEQUENCE [LARGE SCALE GENOMIC DNA]</scope>
    <source>
        <strain evidence="5 6">ATCC 12856</strain>
    </source>
</reference>
<comment type="caution">
    <text evidence="5">The sequence shown here is derived from an EMBL/GenBank/DDBJ whole genome shotgun (WGS) entry which is preliminary data.</text>
</comment>
<dbReference type="SUPFAM" id="SSF48008">
    <property type="entry name" value="GntR ligand-binding domain-like"/>
    <property type="match status" value="1"/>
</dbReference>
<dbReference type="PANTHER" id="PTHR43537:SF47">
    <property type="entry name" value="REGULATORY PROTEIN GNTR HTH"/>
    <property type="match status" value="1"/>
</dbReference>
<dbReference type="STRING" id="649747.HMPREF0083_00235"/>
<keyword evidence="1" id="KW-0805">Transcription regulation</keyword>
<dbReference type="AlphaFoldDB" id="U1WSP6"/>
<dbReference type="Pfam" id="PF00392">
    <property type="entry name" value="GntR"/>
    <property type="match status" value="1"/>
</dbReference>
<evidence type="ECO:0000259" key="4">
    <source>
        <dbReference type="PROSITE" id="PS50949"/>
    </source>
</evidence>
<dbReference type="GO" id="GO:0003700">
    <property type="term" value="F:DNA-binding transcription factor activity"/>
    <property type="evidence" value="ECO:0007669"/>
    <property type="project" value="InterPro"/>
</dbReference>
<dbReference type="InterPro" id="IPR036388">
    <property type="entry name" value="WH-like_DNA-bd_sf"/>
</dbReference>
<dbReference type="Gene3D" id="1.20.120.530">
    <property type="entry name" value="GntR ligand-binding domain-like"/>
    <property type="match status" value="1"/>
</dbReference>
<dbReference type="SMART" id="SM00345">
    <property type="entry name" value="HTH_GNTR"/>
    <property type="match status" value="1"/>
</dbReference>
<evidence type="ECO:0000313" key="6">
    <source>
        <dbReference type="Proteomes" id="UP000016511"/>
    </source>
</evidence>
<evidence type="ECO:0000256" key="1">
    <source>
        <dbReference type="ARBA" id="ARBA00023015"/>
    </source>
</evidence>
<dbReference type="EMBL" id="AWSJ01000020">
    <property type="protein sequence ID" value="ERI11649.1"/>
    <property type="molecule type" value="Genomic_DNA"/>
</dbReference>
<keyword evidence="2" id="KW-0238">DNA-binding</keyword>
<dbReference type="InterPro" id="IPR036390">
    <property type="entry name" value="WH_DNA-bd_sf"/>
</dbReference>
<keyword evidence="3" id="KW-0804">Transcription</keyword>
<dbReference type="CDD" id="cd07377">
    <property type="entry name" value="WHTH_GntR"/>
    <property type="match status" value="1"/>
</dbReference>
<sequence>MFGGICVKLRQATRLTLVDQVVAQMDELIQSGEWPVGKRIPAEPELVNQLGVSRNTVREAVRALVHTGLLETRQGDGTYVCSSSELGAALLRRLQRSTIVETLEVRYALEQEAARLAAARRTPEDIEALRECLASCSAAKDVEAYIQADMKLHQAIVNSTHNRFLADLYEHMNEAIKVSIGSTVEYTVLSELHEDMQLHDKVHSDLVTAIIDGEPEASAGAVRAHIQLSQDVLLEKDNKEHSCNE</sequence>
<gene>
    <name evidence="5" type="ORF">HMPREF0083_00235</name>
</gene>
<dbReference type="PRINTS" id="PR00035">
    <property type="entry name" value="HTHGNTR"/>
</dbReference>
<accession>U1WSP6</accession>
<proteinExistence type="predicted"/>
<dbReference type="Pfam" id="PF07729">
    <property type="entry name" value="FCD"/>
    <property type="match status" value="1"/>
</dbReference>
<dbReference type="PATRIC" id="fig|649747.3.peg.207"/>
<dbReference type="Proteomes" id="UP000016511">
    <property type="component" value="Unassembled WGS sequence"/>
</dbReference>
<evidence type="ECO:0000313" key="5">
    <source>
        <dbReference type="EMBL" id="ERI11649.1"/>
    </source>
</evidence>
<dbReference type="InterPro" id="IPR008920">
    <property type="entry name" value="TF_FadR/GntR_C"/>
</dbReference>
<feature type="domain" description="HTH gntR-type" evidence="4">
    <location>
        <begin position="15"/>
        <end position="83"/>
    </location>
</feature>
<organism evidence="5 6">
    <name type="scientific">Aneurinibacillus aneurinilyticus ATCC 12856</name>
    <dbReference type="NCBI Taxonomy" id="649747"/>
    <lineage>
        <taxon>Bacteria</taxon>
        <taxon>Bacillati</taxon>
        <taxon>Bacillota</taxon>
        <taxon>Bacilli</taxon>
        <taxon>Bacillales</taxon>
        <taxon>Paenibacillaceae</taxon>
        <taxon>Aneurinibacillus group</taxon>
        <taxon>Aneurinibacillus</taxon>
    </lineage>
</organism>
<evidence type="ECO:0000256" key="3">
    <source>
        <dbReference type="ARBA" id="ARBA00023163"/>
    </source>
</evidence>
<dbReference type="HOGENOM" id="CLU_017584_9_2_9"/>
<keyword evidence="6" id="KW-1185">Reference proteome</keyword>
<dbReference type="PANTHER" id="PTHR43537">
    <property type="entry name" value="TRANSCRIPTIONAL REGULATOR, GNTR FAMILY"/>
    <property type="match status" value="1"/>
</dbReference>
<dbReference type="GO" id="GO:0003677">
    <property type="term" value="F:DNA binding"/>
    <property type="evidence" value="ECO:0007669"/>
    <property type="project" value="UniProtKB-KW"/>
</dbReference>
<dbReference type="InterPro" id="IPR011711">
    <property type="entry name" value="GntR_C"/>
</dbReference>
<dbReference type="eggNOG" id="COG2186">
    <property type="taxonomic scope" value="Bacteria"/>
</dbReference>
<dbReference type="Gene3D" id="1.10.10.10">
    <property type="entry name" value="Winged helix-like DNA-binding domain superfamily/Winged helix DNA-binding domain"/>
    <property type="match status" value="1"/>
</dbReference>
<dbReference type="SMART" id="SM00895">
    <property type="entry name" value="FCD"/>
    <property type="match status" value="1"/>
</dbReference>
<evidence type="ECO:0000256" key="2">
    <source>
        <dbReference type="ARBA" id="ARBA00023125"/>
    </source>
</evidence>